<keyword evidence="2" id="KW-0378">Hydrolase</keyword>
<dbReference type="AlphaFoldDB" id="A0A448TVK5"/>
<dbReference type="Proteomes" id="UP000279799">
    <property type="component" value="Chromosome"/>
</dbReference>
<gene>
    <name evidence="2" type="primary">sppA_1</name>
    <name evidence="2" type="ORF">NCTC12871_01467</name>
</gene>
<keyword evidence="1" id="KW-0812">Transmembrane</keyword>
<proteinExistence type="predicted"/>
<dbReference type="KEGG" id="adp:NCTC12871_01467"/>
<dbReference type="GO" id="GO:0003993">
    <property type="term" value="F:acid phosphatase activity"/>
    <property type="evidence" value="ECO:0007669"/>
    <property type="project" value="UniProtKB-EC"/>
</dbReference>
<name>A0A448TVK5_9PAST</name>
<dbReference type="EC" id="3.1.3.2" evidence="2"/>
<evidence type="ECO:0000313" key="2">
    <source>
        <dbReference type="EMBL" id="VEJ09976.1"/>
    </source>
</evidence>
<evidence type="ECO:0000256" key="1">
    <source>
        <dbReference type="SAM" id="Phobius"/>
    </source>
</evidence>
<dbReference type="EMBL" id="LR134510">
    <property type="protein sequence ID" value="VEJ09976.1"/>
    <property type="molecule type" value="Genomic_DNA"/>
</dbReference>
<dbReference type="EC" id="3.4.21.-" evidence="2"/>
<feature type="transmembrane region" description="Helical" evidence="1">
    <location>
        <begin position="18"/>
        <end position="38"/>
    </location>
</feature>
<protein>
    <submittedName>
        <fullName evidence="2">Signal peptide peptidase SppA, 67K type</fullName>
        <ecNumber evidence="2">3.1.3.2</ecNumber>
        <ecNumber evidence="2">3.4.21.-</ecNumber>
    </submittedName>
</protein>
<evidence type="ECO:0000313" key="3">
    <source>
        <dbReference type="Proteomes" id="UP000279799"/>
    </source>
</evidence>
<reference evidence="2 3" key="1">
    <citation type="submission" date="2018-12" db="EMBL/GenBank/DDBJ databases">
        <authorList>
            <consortium name="Pathogen Informatics"/>
        </authorList>
    </citation>
    <scope>NUCLEOTIDE SEQUENCE [LARGE SCALE GENOMIC DNA]</scope>
    <source>
        <strain evidence="2 3">NCTC12871</strain>
    </source>
</reference>
<keyword evidence="3" id="KW-1185">Reference proteome</keyword>
<organism evidence="2 3">
    <name type="scientific">Actinobacillus delphinicola</name>
    <dbReference type="NCBI Taxonomy" id="51161"/>
    <lineage>
        <taxon>Bacteria</taxon>
        <taxon>Pseudomonadati</taxon>
        <taxon>Pseudomonadota</taxon>
        <taxon>Gammaproteobacteria</taxon>
        <taxon>Pasteurellales</taxon>
        <taxon>Pasteurellaceae</taxon>
        <taxon>Actinobacillus</taxon>
    </lineage>
</organism>
<sequence>MTFLCKFLWKCLNFIRELVMNIVFLFFVVICAAIFVGVHQLNQW</sequence>
<keyword evidence="1" id="KW-1133">Transmembrane helix</keyword>
<keyword evidence="1" id="KW-0472">Membrane</keyword>
<accession>A0A448TVK5</accession>